<gene>
    <name evidence="3" type="ordered locus">Psta_3767</name>
</gene>
<dbReference type="AlphaFoldDB" id="D2R057"/>
<dbReference type="SUPFAM" id="SSF53383">
    <property type="entry name" value="PLP-dependent transferases"/>
    <property type="match status" value="1"/>
</dbReference>
<dbReference type="InterPro" id="IPR015422">
    <property type="entry name" value="PyrdxlP-dep_Trfase_small"/>
</dbReference>
<evidence type="ECO:0000259" key="2">
    <source>
        <dbReference type="Pfam" id="PF00266"/>
    </source>
</evidence>
<dbReference type="InterPro" id="IPR015424">
    <property type="entry name" value="PyrdxlP-dep_Trfase"/>
</dbReference>
<feature type="domain" description="Aminotransferase class V" evidence="2">
    <location>
        <begin position="23"/>
        <end position="378"/>
    </location>
</feature>
<name>D2R057_PIRSD</name>
<dbReference type="GO" id="GO:0008483">
    <property type="term" value="F:transaminase activity"/>
    <property type="evidence" value="ECO:0007669"/>
    <property type="project" value="UniProtKB-KW"/>
</dbReference>
<dbReference type="Gene3D" id="3.90.1150.10">
    <property type="entry name" value="Aspartate Aminotransferase, domain 1"/>
    <property type="match status" value="1"/>
</dbReference>
<evidence type="ECO:0000313" key="4">
    <source>
        <dbReference type="Proteomes" id="UP000001887"/>
    </source>
</evidence>
<proteinExistence type="predicted"/>
<dbReference type="Pfam" id="PF00266">
    <property type="entry name" value="Aminotran_5"/>
    <property type="match status" value="1"/>
</dbReference>
<dbReference type="eggNOG" id="COG0520">
    <property type="taxonomic scope" value="Bacteria"/>
</dbReference>
<keyword evidence="1" id="KW-0663">Pyridoxal phosphate</keyword>
<dbReference type="HOGENOM" id="CLU_003433_2_1_0"/>
<keyword evidence="3" id="KW-0032">Aminotransferase</keyword>
<dbReference type="PANTHER" id="PTHR43586">
    <property type="entry name" value="CYSTEINE DESULFURASE"/>
    <property type="match status" value="1"/>
</dbReference>
<dbReference type="OrthoDB" id="9804366at2"/>
<keyword evidence="4" id="KW-1185">Reference proteome</keyword>
<dbReference type="STRING" id="530564.Psta_3767"/>
<evidence type="ECO:0000256" key="1">
    <source>
        <dbReference type="ARBA" id="ARBA00022898"/>
    </source>
</evidence>
<dbReference type="InterPro" id="IPR015421">
    <property type="entry name" value="PyrdxlP-dep_Trfase_major"/>
</dbReference>
<organism evidence="3 4">
    <name type="scientific">Pirellula staleyi (strain ATCC 27377 / DSM 6068 / ICPB 4128)</name>
    <name type="common">Pirella staleyi</name>
    <dbReference type="NCBI Taxonomy" id="530564"/>
    <lineage>
        <taxon>Bacteria</taxon>
        <taxon>Pseudomonadati</taxon>
        <taxon>Planctomycetota</taxon>
        <taxon>Planctomycetia</taxon>
        <taxon>Pirellulales</taxon>
        <taxon>Pirellulaceae</taxon>
        <taxon>Pirellula</taxon>
    </lineage>
</organism>
<reference evidence="3 4" key="1">
    <citation type="journal article" date="2009" name="Stand. Genomic Sci.">
        <title>Complete genome sequence of Pirellula staleyi type strain (ATCC 27377).</title>
        <authorList>
            <person name="Clum A."/>
            <person name="Tindall B.J."/>
            <person name="Sikorski J."/>
            <person name="Ivanova N."/>
            <person name="Mavrommatis K."/>
            <person name="Lucas S."/>
            <person name="Glavina del Rio T."/>
            <person name="Nolan M."/>
            <person name="Chen F."/>
            <person name="Tice H."/>
            <person name="Pitluck S."/>
            <person name="Cheng J.F."/>
            <person name="Chertkov O."/>
            <person name="Brettin T."/>
            <person name="Han C."/>
            <person name="Detter J.C."/>
            <person name="Kuske C."/>
            <person name="Bruce D."/>
            <person name="Goodwin L."/>
            <person name="Ovchinikova G."/>
            <person name="Pati A."/>
            <person name="Mikhailova N."/>
            <person name="Chen A."/>
            <person name="Palaniappan K."/>
            <person name="Land M."/>
            <person name="Hauser L."/>
            <person name="Chang Y.J."/>
            <person name="Jeffries C.D."/>
            <person name="Chain P."/>
            <person name="Rohde M."/>
            <person name="Goker M."/>
            <person name="Bristow J."/>
            <person name="Eisen J.A."/>
            <person name="Markowitz V."/>
            <person name="Hugenholtz P."/>
            <person name="Kyrpides N.C."/>
            <person name="Klenk H.P."/>
            <person name="Lapidus A."/>
        </authorList>
    </citation>
    <scope>NUCLEOTIDE SEQUENCE [LARGE SCALE GENOMIC DNA]</scope>
    <source>
        <strain evidence="4">ATCC 27377 / DSM 6068 / ICPB 4128</strain>
    </source>
</reference>
<sequence>MQSTSSRWLSTLRLGMPVCQHKVYFDHAAVAPLPEITRKAIAQWLDEAATIGDVAWPRWASAAEKTRQLAAQVIGADTSEIALVPNTTTGIGLIAEGIDWRPGDNVVSFAGEFPSNKFPWMNLSARGVELRTVPLESGAAHADRLASYCDNRTRLVTASWVGYATGWRIDVEAVARFCQSHGILFFLDAIQGLGVFPLDMHQCPIDFLAADGHKWLLGPEGAGVLYVRKSNLAKLRPLGVGWNSVVASHDFSHSTLNLKPAAARYEGGSLNLAGFIGLGASLQFLVDAGLTPSVSPLADQIVALGDYAAGRLRELGATFLAPRTAGHTSGILTFLLPSLDPAQVRLKLLDAQIVTSCRGGGIRISPHAYNTTEEIDTLLEQIRSLLA</sequence>
<keyword evidence="3" id="KW-0808">Transferase</keyword>
<evidence type="ECO:0000313" key="3">
    <source>
        <dbReference type="EMBL" id="ADB18422.1"/>
    </source>
</evidence>
<accession>D2R057</accession>
<dbReference type="KEGG" id="psl:Psta_3767"/>
<protein>
    <submittedName>
        <fullName evidence="3">Aminotransferase class V</fullName>
    </submittedName>
</protein>
<dbReference type="Proteomes" id="UP000001887">
    <property type="component" value="Chromosome"/>
</dbReference>
<dbReference type="Gene3D" id="3.40.640.10">
    <property type="entry name" value="Type I PLP-dependent aspartate aminotransferase-like (Major domain)"/>
    <property type="match status" value="1"/>
</dbReference>
<dbReference type="PANTHER" id="PTHR43586:SF15">
    <property type="entry name" value="BLR3095 PROTEIN"/>
    <property type="match status" value="1"/>
</dbReference>
<dbReference type="InterPro" id="IPR000192">
    <property type="entry name" value="Aminotrans_V_dom"/>
</dbReference>
<dbReference type="EMBL" id="CP001848">
    <property type="protein sequence ID" value="ADB18422.1"/>
    <property type="molecule type" value="Genomic_DNA"/>
</dbReference>